<dbReference type="Pfam" id="PF13456">
    <property type="entry name" value="RVT_3"/>
    <property type="match status" value="1"/>
</dbReference>
<gene>
    <name evidence="2" type="ORF">Ahy_A06g026745</name>
</gene>
<dbReference type="PANTHER" id="PTHR47723">
    <property type="entry name" value="OS05G0353850 PROTEIN"/>
    <property type="match status" value="1"/>
</dbReference>
<comment type="caution">
    <text evidence="2">The sequence shown here is derived from an EMBL/GenBank/DDBJ whole genome shotgun (WGS) entry which is preliminary data.</text>
</comment>
<dbReference type="InterPro" id="IPR002156">
    <property type="entry name" value="RNaseH_domain"/>
</dbReference>
<dbReference type="GO" id="GO:0003676">
    <property type="term" value="F:nucleic acid binding"/>
    <property type="evidence" value="ECO:0007669"/>
    <property type="project" value="InterPro"/>
</dbReference>
<sequence>MAEAQEIRQALIIVNNLQMDRTLIEFDNLKLVQAIKSKTTLGEALAIIQDIQILMKSLPEKGMTWTPRNKNRLAHAVTKAAETELLRASWSTRPPADIQSIIISEFQM</sequence>
<evidence type="ECO:0000313" key="2">
    <source>
        <dbReference type="EMBL" id="RYR51765.1"/>
    </source>
</evidence>
<dbReference type="GO" id="GO:0004523">
    <property type="term" value="F:RNA-DNA hybrid ribonuclease activity"/>
    <property type="evidence" value="ECO:0007669"/>
    <property type="project" value="InterPro"/>
</dbReference>
<protein>
    <recommendedName>
        <fullName evidence="1">RNase H type-1 domain-containing protein</fullName>
    </recommendedName>
</protein>
<dbReference type="Proteomes" id="UP000289738">
    <property type="component" value="Chromosome A06"/>
</dbReference>
<proteinExistence type="predicted"/>
<feature type="domain" description="RNase H type-1" evidence="1">
    <location>
        <begin position="1"/>
        <end position="80"/>
    </location>
</feature>
<dbReference type="EMBL" id="SDMP01000006">
    <property type="protein sequence ID" value="RYR51765.1"/>
    <property type="molecule type" value="Genomic_DNA"/>
</dbReference>
<dbReference type="PANTHER" id="PTHR47723:SF19">
    <property type="entry name" value="POLYNUCLEOTIDYL TRANSFERASE, RIBONUCLEASE H-LIKE SUPERFAMILY PROTEIN"/>
    <property type="match status" value="1"/>
</dbReference>
<organism evidence="2 3">
    <name type="scientific">Arachis hypogaea</name>
    <name type="common">Peanut</name>
    <dbReference type="NCBI Taxonomy" id="3818"/>
    <lineage>
        <taxon>Eukaryota</taxon>
        <taxon>Viridiplantae</taxon>
        <taxon>Streptophyta</taxon>
        <taxon>Embryophyta</taxon>
        <taxon>Tracheophyta</taxon>
        <taxon>Spermatophyta</taxon>
        <taxon>Magnoliopsida</taxon>
        <taxon>eudicotyledons</taxon>
        <taxon>Gunneridae</taxon>
        <taxon>Pentapetalae</taxon>
        <taxon>rosids</taxon>
        <taxon>fabids</taxon>
        <taxon>Fabales</taxon>
        <taxon>Fabaceae</taxon>
        <taxon>Papilionoideae</taxon>
        <taxon>50 kb inversion clade</taxon>
        <taxon>dalbergioids sensu lato</taxon>
        <taxon>Dalbergieae</taxon>
        <taxon>Pterocarpus clade</taxon>
        <taxon>Arachis</taxon>
    </lineage>
</organism>
<name>A0A445CLE8_ARAHY</name>
<keyword evidence="3" id="KW-1185">Reference proteome</keyword>
<dbReference type="AlphaFoldDB" id="A0A445CLE8"/>
<reference evidence="2 3" key="1">
    <citation type="submission" date="2019-01" db="EMBL/GenBank/DDBJ databases">
        <title>Sequencing of cultivated peanut Arachis hypogaea provides insights into genome evolution and oil improvement.</title>
        <authorList>
            <person name="Chen X."/>
        </authorList>
    </citation>
    <scope>NUCLEOTIDE SEQUENCE [LARGE SCALE GENOMIC DNA]</scope>
    <source>
        <strain evidence="3">cv. Fuhuasheng</strain>
        <tissue evidence="2">Leaves</tissue>
    </source>
</reference>
<evidence type="ECO:0000259" key="1">
    <source>
        <dbReference type="Pfam" id="PF13456"/>
    </source>
</evidence>
<accession>A0A445CLE8</accession>
<evidence type="ECO:0000313" key="3">
    <source>
        <dbReference type="Proteomes" id="UP000289738"/>
    </source>
</evidence>
<dbReference type="InterPro" id="IPR053151">
    <property type="entry name" value="RNase_H-like"/>
</dbReference>